<dbReference type="PROSITE" id="PS50082">
    <property type="entry name" value="WD_REPEATS_2"/>
    <property type="match status" value="1"/>
</dbReference>
<dbReference type="PANTHER" id="PTHR44472:SF1">
    <property type="entry name" value="DDB1 AND CUL4 ASSOCIATED FACTOR 4"/>
    <property type="match status" value="1"/>
</dbReference>
<dbReference type="AlphaFoldDB" id="A0A9Q0KRB8"/>
<name>A0A9Q0KRB8_9MAGN</name>
<dbReference type="InterPro" id="IPR001680">
    <property type="entry name" value="WD40_rpt"/>
</dbReference>
<dbReference type="EMBL" id="JAMYWD010000003">
    <property type="protein sequence ID" value="KAJ4975214.1"/>
    <property type="molecule type" value="Genomic_DNA"/>
</dbReference>
<dbReference type="InterPro" id="IPR052254">
    <property type="entry name" value="CUL4-DDB1_E3_ligase_receptor"/>
</dbReference>
<evidence type="ECO:0000313" key="4">
    <source>
        <dbReference type="EMBL" id="KAJ4975214.1"/>
    </source>
</evidence>
<dbReference type="SMART" id="SM00320">
    <property type="entry name" value="WD40"/>
    <property type="match status" value="2"/>
</dbReference>
<protein>
    <submittedName>
        <fullName evidence="4">Uncharacterized protein</fullName>
    </submittedName>
</protein>
<proteinExistence type="predicted"/>
<dbReference type="InterPro" id="IPR015943">
    <property type="entry name" value="WD40/YVTN_repeat-like_dom_sf"/>
</dbReference>
<dbReference type="Proteomes" id="UP001141806">
    <property type="component" value="Unassembled WGS sequence"/>
</dbReference>
<accession>A0A9Q0KRB8</accession>
<feature type="repeat" description="WD" evidence="3">
    <location>
        <begin position="427"/>
        <end position="458"/>
    </location>
</feature>
<sequence>MPQELPGFYYDPEKNRYFPTKGPIPGCTRNSSAAAASSSNIQKPNLASEKLSIGRRKGITIAKLIHAREVYGKVLTFNKKKCNFQQEYEKIQASKPMVWKYQNTDRIADGALEQLHVNLQTLEGENEADVLVTGSMNGCLSLFEVGKVGQHFDYGVKCMPDRLWPHTTENQAECSKAQGGIWSHTGASALLDDISCIKRIGKHPSPVKHVLIATLGSETSGGAVYDLNLDPLDFNPGTSILRRISVVASLNCTIWTADCNSSGTQAVVGTNLGAALVNLETGVESWVCRSKSDVLSQQFDQSGNVILCGLRNGAIVTVDVRQRLQGSSVRLPKYRVPYPSCKTSQSSRKNIKNLTNKCFEIKGNIDPSCTIFMPSSISSLVYLQSYDQYFLASSMNGSIKLYDHRMIKRGAVQFYEGHVNSHSRIQLGVDPSENFVISGGENGNVSIWSIKSGQHLFSTKISNSVPSTVCCAELHRLPDGRQNSWGAWLGSREGLYLIHGA</sequence>
<reference evidence="4" key="1">
    <citation type="journal article" date="2023" name="Plant J.">
        <title>The genome of the king protea, Protea cynaroides.</title>
        <authorList>
            <person name="Chang J."/>
            <person name="Duong T.A."/>
            <person name="Schoeman C."/>
            <person name="Ma X."/>
            <person name="Roodt D."/>
            <person name="Barker N."/>
            <person name="Li Z."/>
            <person name="Van de Peer Y."/>
            <person name="Mizrachi E."/>
        </authorList>
    </citation>
    <scope>NUCLEOTIDE SEQUENCE</scope>
    <source>
        <tissue evidence="4">Young leaves</tissue>
    </source>
</reference>
<gene>
    <name evidence="4" type="ORF">NE237_000320</name>
</gene>
<dbReference type="PANTHER" id="PTHR44472">
    <property type="entry name" value="DDB1- AND CUL4-ASSOCIATED FACTOR 4-RELATED"/>
    <property type="match status" value="1"/>
</dbReference>
<evidence type="ECO:0000313" key="5">
    <source>
        <dbReference type="Proteomes" id="UP001141806"/>
    </source>
</evidence>
<dbReference type="Pfam" id="PF00400">
    <property type="entry name" value="WD40"/>
    <property type="match status" value="1"/>
</dbReference>
<dbReference type="SUPFAM" id="SSF50978">
    <property type="entry name" value="WD40 repeat-like"/>
    <property type="match status" value="1"/>
</dbReference>
<dbReference type="Gene3D" id="2.130.10.10">
    <property type="entry name" value="YVTN repeat-like/Quinoprotein amine dehydrogenase"/>
    <property type="match status" value="1"/>
</dbReference>
<evidence type="ECO:0000256" key="2">
    <source>
        <dbReference type="ARBA" id="ARBA00022737"/>
    </source>
</evidence>
<keyword evidence="1 3" id="KW-0853">WD repeat</keyword>
<comment type="caution">
    <text evidence="4">The sequence shown here is derived from an EMBL/GenBank/DDBJ whole genome shotgun (WGS) entry which is preliminary data.</text>
</comment>
<organism evidence="4 5">
    <name type="scientific">Protea cynaroides</name>
    <dbReference type="NCBI Taxonomy" id="273540"/>
    <lineage>
        <taxon>Eukaryota</taxon>
        <taxon>Viridiplantae</taxon>
        <taxon>Streptophyta</taxon>
        <taxon>Embryophyta</taxon>
        <taxon>Tracheophyta</taxon>
        <taxon>Spermatophyta</taxon>
        <taxon>Magnoliopsida</taxon>
        <taxon>Proteales</taxon>
        <taxon>Proteaceae</taxon>
        <taxon>Protea</taxon>
    </lineage>
</organism>
<keyword evidence="2" id="KW-0677">Repeat</keyword>
<dbReference type="OrthoDB" id="128867at2759"/>
<dbReference type="InterPro" id="IPR036322">
    <property type="entry name" value="WD40_repeat_dom_sf"/>
</dbReference>
<keyword evidence="5" id="KW-1185">Reference proteome</keyword>
<evidence type="ECO:0000256" key="1">
    <source>
        <dbReference type="ARBA" id="ARBA00022574"/>
    </source>
</evidence>
<evidence type="ECO:0000256" key="3">
    <source>
        <dbReference type="PROSITE-ProRule" id="PRU00221"/>
    </source>
</evidence>